<protein>
    <submittedName>
        <fullName evidence="2">Uncharacterized protein</fullName>
    </submittedName>
</protein>
<sequence length="73" mass="8023">MADFSVVSSQVGGTSFQDRGLPWKNNPVELPLPGNGKTFGGPDSRLAKIYAIRKNQTQLPDPYMQGRNQTVNM</sequence>
<evidence type="ECO:0000313" key="2">
    <source>
        <dbReference type="EMBL" id="CAB4128278.1"/>
    </source>
</evidence>
<proteinExistence type="predicted"/>
<feature type="region of interest" description="Disordered" evidence="1">
    <location>
        <begin position="1"/>
        <end position="40"/>
    </location>
</feature>
<feature type="compositionally biased region" description="Polar residues" evidence="1">
    <location>
        <begin position="1"/>
        <end position="17"/>
    </location>
</feature>
<reference evidence="2" key="1">
    <citation type="submission" date="2020-04" db="EMBL/GenBank/DDBJ databases">
        <authorList>
            <person name="Chiriac C."/>
            <person name="Salcher M."/>
            <person name="Ghai R."/>
            <person name="Kavagutti S V."/>
        </authorList>
    </citation>
    <scope>NUCLEOTIDE SEQUENCE</scope>
</reference>
<dbReference type="EMBL" id="LR798276">
    <property type="protein sequence ID" value="CAB5218908.1"/>
    <property type="molecule type" value="Genomic_DNA"/>
</dbReference>
<organism evidence="2">
    <name type="scientific">uncultured Caudovirales phage</name>
    <dbReference type="NCBI Taxonomy" id="2100421"/>
    <lineage>
        <taxon>Viruses</taxon>
        <taxon>Duplodnaviria</taxon>
        <taxon>Heunggongvirae</taxon>
        <taxon>Uroviricota</taxon>
        <taxon>Caudoviricetes</taxon>
        <taxon>Peduoviridae</taxon>
        <taxon>Maltschvirus</taxon>
        <taxon>Maltschvirus maltsch</taxon>
    </lineage>
</organism>
<gene>
    <name evidence="2" type="ORF">UFOVP110_22</name>
    <name evidence="3" type="ORF">UFOVP223_8</name>
</gene>
<evidence type="ECO:0000313" key="3">
    <source>
        <dbReference type="EMBL" id="CAB5218908.1"/>
    </source>
</evidence>
<evidence type="ECO:0000256" key="1">
    <source>
        <dbReference type="SAM" id="MobiDB-lite"/>
    </source>
</evidence>
<name>A0A6J5L0J0_9CAUD</name>
<accession>A0A6J5L0J0</accession>
<dbReference type="EMBL" id="LR796220">
    <property type="protein sequence ID" value="CAB4128278.1"/>
    <property type="molecule type" value="Genomic_DNA"/>
</dbReference>